<organism evidence="1 2">
    <name type="scientific">Bowmanella pacifica</name>
    <dbReference type="NCBI Taxonomy" id="502051"/>
    <lineage>
        <taxon>Bacteria</taxon>
        <taxon>Pseudomonadati</taxon>
        <taxon>Pseudomonadota</taxon>
        <taxon>Gammaproteobacteria</taxon>
        <taxon>Alteromonadales</taxon>
        <taxon>Alteromonadaceae</taxon>
        <taxon>Bowmanella</taxon>
    </lineage>
</organism>
<name>A0A918DGE9_9ALTE</name>
<proteinExistence type="predicted"/>
<dbReference type="EMBL" id="BMLS01000001">
    <property type="protein sequence ID" value="GGO63621.1"/>
    <property type="molecule type" value="Genomic_DNA"/>
</dbReference>
<sequence>MQWIKSTSIYQEWQANKRLQWMVVAIAGIIFLSLAKSCSDSLNEQGMALQNQVNLTGRLEQAANAPFDPAQLELSASQLNALTSSLPSAPSSSVAEAKALADIDVLVAKYIKRKRLNLIGSDQVVAGNQPLWSVRIDVAGQLAEEELINLLAFFDRSIGHRRIASLQYSPKTSNSINLVIDVLFKQASNE</sequence>
<comment type="caution">
    <text evidence="1">The sequence shown here is derived from an EMBL/GenBank/DDBJ whole genome shotgun (WGS) entry which is preliminary data.</text>
</comment>
<accession>A0A918DGE9</accession>
<protein>
    <submittedName>
        <fullName evidence="1">Uncharacterized protein</fullName>
    </submittedName>
</protein>
<evidence type="ECO:0000313" key="1">
    <source>
        <dbReference type="EMBL" id="GGO63621.1"/>
    </source>
</evidence>
<dbReference type="AlphaFoldDB" id="A0A918DGE9"/>
<gene>
    <name evidence="1" type="ORF">GCM10010982_01080</name>
</gene>
<keyword evidence="2" id="KW-1185">Reference proteome</keyword>
<reference evidence="1" key="1">
    <citation type="journal article" date="2014" name="Int. J. Syst. Evol. Microbiol.">
        <title>Complete genome sequence of Corynebacterium casei LMG S-19264T (=DSM 44701T), isolated from a smear-ripened cheese.</title>
        <authorList>
            <consortium name="US DOE Joint Genome Institute (JGI-PGF)"/>
            <person name="Walter F."/>
            <person name="Albersmeier A."/>
            <person name="Kalinowski J."/>
            <person name="Ruckert C."/>
        </authorList>
    </citation>
    <scope>NUCLEOTIDE SEQUENCE</scope>
    <source>
        <strain evidence="1">CGMCC 1.7086</strain>
    </source>
</reference>
<dbReference type="RefSeq" id="WP_188688714.1">
    <property type="nucleotide sequence ID" value="NZ_BMLS01000001.1"/>
</dbReference>
<evidence type="ECO:0000313" key="2">
    <source>
        <dbReference type="Proteomes" id="UP000606935"/>
    </source>
</evidence>
<reference evidence="1" key="2">
    <citation type="submission" date="2020-09" db="EMBL/GenBank/DDBJ databases">
        <authorList>
            <person name="Sun Q."/>
            <person name="Zhou Y."/>
        </authorList>
    </citation>
    <scope>NUCLEOTIDE SEQUENCE</scope>
    <source>
        <strain evidence="1">CGMCC 1.7086</strain>
    </source>
</reference>
<dbReference type="Proteomes" id="UP000606935">
    <property type="component" value="Unassembled WGS sequence"/>
</dbReference>